<dbReference type="PANTHER" id="PTHR11088">
    <property type="entry name" value="TRNA DIMETHYLALLYLTRANSFERASE"/>
    <property type="match status" value="1"/>
</dbReference>
<evidence type="ECO:0000313" key="15">
    <source>
        <dbReference type="Proteomes" id="UP000621436"/>
    </source>
</evidence>
<dbReference type="RefSeq" id="WP_270453546.1">
    <property type="nucleotide sequence ID" value="NZ_JADPIE010000003.1"/>
</dbReference>
<gene>
    <name evidence="10 14" type="primary">miaA</name>
    <name evidence="14" type="ORF">I0Q91_06100</name>
</gene>
<protein>
    <recommendedName>
        <fullName evidence="10">tRNA dimethylallyltransferase</fullName>
        <ecNumber evidence="10">2.5.1.75</ecNumber>
    </recommendedName>
    <alternativeName>
        <fullName evidence="10">Dimethylallyl diphosphate:tRNA dimethylallyltransferase</fullName>
        <shortName evidence="10">DMAPP:tRNA dimethylallyltransferase</shortName>
        <shortName evidence="10">DMATase</shortName>
    </alternativeName>
    <alternativeName>
        <fullName evidence="10">Isopentenyl-diphosphate:tRNA isopentenyltransferase</fullName>
        <shortName evidence="10">IPP transferase</shortName>
        <shortName evidence="10">IPPT</shortName>
        <shortName evidence="10">IPTase</shortName>
    </alternativeName>
</protein>
<feature type="site" description="Interaction with substrate tRNA" evidence="10">
    <location>
        <position position="125"/>
    </location>
</feature>
<comment type="caution">
    <text evidence="10">Lacks conserved residue(s) required for the propagation of feature annotation.</text>
</comment>
<dbReference type="HAMAP" id="MF_00185">
    <property type="entry name" value="IPP_trans"/>
    <property type="match status" value="1"/>
</dbReference>
<dbReference type="Gene3D" id="1.10.20.140">
    <property type="match status" value="1"/>
</dbReference>
<dbReference type="Pfam" id="PF01715">
    <property type="entry name" value="IPPT"/>
    <property type="match status" value="1"/>
</dbReference>
<sequence length="329" mass="38803">MIKRPDLLIITGPTASGKTGLSVKLARLLNAEIISADSMQIYKYMDIGTDKVSKDIQKEIPHHLIDICEPDEEFSVARYKKLADQKINEIFKRGKLPIIVGGTTMYIKAVVEGFMLPYLPDNDFRRKYKEELKSIDKNRLHNYLKMIDPEYAKRIHPNDTRRVTRAIEIYHMTGRTRTYFEFRQNRKKSRYNYLQFAIKRDRQKLYNKINSRVDEMISNGLIEEVEYLFNNFNPGRTAGQALGYKEIKEFLDGEADKETAIKNIKQGSRHLAKRQLTFLRRNSKNIWLNPDHWNNTELLAYIIKTACNKFEYFERNESKWNLSLLKCMV</sequence>
<evidence type="ECO:0000256" key="11">
    <source>
        <dbReference type="RuleBase" id="RU003783"/>
    </source>
</evidence>
<feature type="binding site" evidence="10">
    <location>
        <begin position="12"/>
        <end position="19"/>
    </location>
    <ligand>
        <name>ATP</name>
        <dbReference type="ChEBI" id="CHEBI:30616"/>
    </ligand>
</feature>
<evidence type="ECO:0000256" key="5">
    <source>
        <dbReference type="ARBA" id="ARBA00022694"/>
    </source>
</evidence>
<dbReference type="GO" id="GO:0006400">
    <property type="term" value="P:tRNA modification"/>
    <property type="evidence" value="ECO:0007669"/>
    <property type="project" value="TreeGrafter"/>
</dbReference>
<evidence type="ECO:0000256" key="10">
    <source>
        <dbReference type="HAMAP-Rule" id="MF_00185"/>
    </source>
</evidence>
<dbReference type="AlphaFoldDB" id="A0A931APK8"/>
<evidence type="ECO:0000256" key="4">
    <source>
        <dbReference type="ARBA" id="ARBA00022679"/>
    </source>
</evidence>
<dbReference type="GO" id="GO:0052381">
    <property type="term" value="F:tRNA dimethylallyltransferase activity"/>
    <property type="evidence" value="ECO:0007669"/>
    <property type="project" value="UniProtKB-UniRule"/>
</dbReference>
<evidence type="ECO:0000256" key="12">
    <source>
        <dbReference type="RuleBase" id="RU003784"/>
    </source>
</evidence>
<keyword evidence="4 10" id="KW-0808">Transferase</keyword>
<dbReference type="Proteomes" id="UP000621436">
    <property type="component" value="Unassembled WGS sequence"/>
</dbReference>
<keyword evidence="5 10" id="KW-0819">tRNA processing</keyword>
<dbReference type="InterPro" id="IPR027417">
    <property type="entry name" value="P-loop_NTPase"/>
</dbReference>
<evidence type="ECO:0000256" key="6">
    <source>
        <dbReference type="ARBA" id="ARBA00022741"/>
    </source>
</evidence>
<dbReference type="GO" id="GO:0005524">
    <property type="term" value="F:ATP binding"/>
    <property type="evidence" value="ECO:0007669"/>
    <property type="project" value="UniProtKB-UniRule"/>
</dbReference>
<feature type="region of interest" description="Interaction with substrate tRNA" evidence="10">
    <location>
        <begin position="37"/>
        <end position="40"/>
    </location>
</feature>
<comment type="cofactor">
    <cofactor evidence="1 10">
        <name>Mg(2+)</name>
        <dbReference type="ChEBI" id="CHEBI:18420"/>
    </cofactor>
</comment>
<feature type="site" description="Interaction with substrate tRNA" evidence="10">
    <location>
        <position position="103"/>
    </location>
</feature>
<dbReference type="EMBL" id="JADPIE010000003">
    <property type="protein sequence ID" value="MBF8436638.1"/>
    <property type="molecule type" value="Genomic_DNA"/>
</dbReference>
<proteinExistence type="inferred from homology"/>
<dbReference type="PANTHER" id="PTHR11088:SF60">
    <property type="entry name" value="TRNA DIMETHYLALLYLTRANSFERASE"/>
    <property type="match status" value="1"/>
</dbReference>
<evidence type="ECO:0000256" key="8">
    <source>
        <dbReference type="ARBA" id="ARBA00022842"/>
    </source>
</evidence>
<reference evidence="14" key="1">
    <citation type="submission" date="2020-11" db="EMBL/GenBank/DDBJ databases">
        <title>Halonatronomonas betainensis gen. nov., sp. nov. a novel haloalkaliphilic representative of the family Halanaerobiacae capable of betaine degradation.</title>
        <authorList>
            <person name="Boltyanskaya Y."/>
            <person name="Kevbrin V."/>
            <person name="Detkova E."/>
            <person name="Grouzdev D.S."/>
            <person name="Koziaeva V."/>
            <person name="Zhilina T."/>
        </authorList>
    </citation>
    <scope>NUCLEOTIDE SEQUENCE</scope>
    <source>
        <strain evidence="14">Z-7014</strain>
    </source>
</reference>
<comment type="similarity">
    <text evidence="3 10 13">Belongs to the IPP transferase family.</text>
</comment>
<comment type="caution">
    <text evidence="14">The sequence shown here is derived from an EMBL/GenBank/DDBJ whole genome shotgun (WGS) entry which is preliminary data.</text>
</comment>
<comment type="function">
    <text evidence="2 10 12">Catalyzes the transfer of a dimethylallyl group onto the adenine at position 37 in tRNAs that read codons beginning with uridine, leading to the formation of N6-(dimethylallyl)adenosine (i(6)A).</text>
</comment>
<dbReference type="NCBIfam" id="TIGR00174">
    <property type="entry name" value="miaA"/>
    <property type="match status" value="1"/>
</dbReference>
<comment type="catalytic activity">
    <reaction evidence="9 10 11">
        <text>adenosine(37) in tRNA + dimethylallyl diphosphate = N(6)-dimethylallyladenosine(37) in tRNA + diphosphate</text>
        <dbReference type="Rhea" id="RHEA:26482"/>
        <dbReference type="Rhea" id="RHEA-COMP:10162"/>
        <dbReference type="Rhea" id="RHEA-COMP:10375"/>
        <dbReference type="ChEBI" id="CHEBI:33019"/>
        <dbReference type="ChEBI" id="CHEBI:57623"/>
        <dbReference type="ChEBI" id="CHEBI:74411"/>
        <dbReference type="ChEBI" id="CHEBI:74415"/>
        <dbReference type="EC" id="2.5.1.75"/>
    </reaction>
</comment>
<accession>A0A931APK8</accession>
<keyword evidence="15" id="KW-1185">Reference proteome</keyword>
<evidence type="ECO:0000256" key="9">
    <source>
        <dbReference type="ARBA" id="ARBA00049563"/>
    </source>
</evidence>
<evidence type="ECO:0000313" key="14">
    <source>
        <dbReference type="EMBL" id="MBF8436638.1"/>
    </source>
</evidence>
<name>A0A931APK8_9FIRM</name>
<evidence type="ECO:0000256" key="3">
    <source>
        <dbReference type="ARBA" id="ARBA00005842"/>
    </source>
</evidence>
<dbReference type="EC" id="2.5.1.75" evidence="10"/>
<dbReference type="Gene3D" id="3.40.50.300">
    <property type="entry name" value="P-loop containing nucleotide triphosphate hydrolases"/>
    <property type="match status" value="1"/>
</dbReference>
<dbReference type="InterPro" id="IPR039657">
    <property type="entry name" value="Dimethylallyltransferase"/>
</dbReference>
<keyword evidence="6 10" id="KW-0547">Nucleotide-binding</keyword>
<feature type="binding site" evidence="10">
    <location>
        <begin position="14"/>
        <end position="19"/>
    </location>
    <ligand>
        <name>substrate</name>
    </ligand>
</feature>
<comment type="subunit">
    <text evidence="10">Monomer.</text>
</comment>
<evidence type="ECO:0000256" key="7">
    <source>
        <dbReference type="ARBA" id="ARBA00022840"/>
    </source>
</evidence>
<organism evidence="14 15">
    <name type="scientific">Halonatronomonas betaini</name>
    <dbReference type="NCBI Taxonomy" id="2778430"/>
    <lineage>
        <taxon>Bacteria</taxon>
        <taxon>Bacillati</taxon>
        <taxon>Bacillota</taxon>
        <taxon>Clostridia</taxon>
        <taxon>Halanaerobiales</taxon>
        <taxon>Halarsenatibacteraceae</taxon>
        <taxon>Halonatronomonas</taxon>
    </lineage>
</organism>
<dbReference type="SUPFAM" id="SSF52540">
    <property type="entry name" value="P-loop containing nucleoside triphosphate hydrolases"/>
    <property type="match status" value="1"/>
</dbReference>
<keyword evidence="8 10" id="KW-0460">Magnesium</keyword>
<evidence type="ECO:0000256" key="2">
    <source>
        <dbReference type="ARBA" id="ARBA00003213"/>
    </source>
</evidence>
<dbReference type="InterPro" id="IPR018022">
    <property type="entry name" value="IPT"/>
</dbReference>
<evidence type="ECO:0000256" key="13">
    <source>
        <dbReference type="RuleBase" id="RU003785"/>
    </source>
</evidence>
<keyword evidence="7 10" id="KW-0067">ATP-binding</keyword>
<evidence type="ECO:0000256" key="1">
    <source>
        <dbReference type="ARBA" id="ARBA00001946"/>
    </source>
</evidence>